<sequence length="63" mass="7343">MNELCALEPFLSETQAREEFLSILNSIERQQKGRQIKASIHHAHTLEEQQEIMQGILKSKRKP</sequence>
<dbReference type="EC" id="2.7.7.-" evidence="1"/>
<evidence type="ECO:0000313" key="1">
    <source>
        <dbReference type="EMBL" id="SFV77821.1"/>
    </source>
</evidence>
<name>A0A1W1DB20_9ZZZZ</name>
<dbReference type="EMBL" id="FPHR01000033">
    <property type="protein sequence ID" value="SFV77821.1"/>
    <property type="molecule type" value="Genomic_DNA"/>
</dbReference>
<protein>
    <submittedName>
        <fullName evidence="1">DNA primase</fullName>
        <ecNumber evidence="1">2.7.7.-</ecNumber>
    </submittedName>
</protein>
<keyword evidence="1" id="KW-0548">Nucleotidyltransferase</keyword>
<reference evidence="1" key="1">
    <citation type="submission" date="2016-10" db="EMBL/GenBank/DDBJ databases">
        <authorList>
            <person name="de Groot N.N."/>
        </authorList>
    </citation>
    <scope>NUCLEOTIDE SEQUENCE</scope>
</reference>
<dbReference type="AlphaFoldDB" id="A0A1W1DB20"/>
<proteinExistence type="predicted"/>
<organism evidence="1">
    <name type="scientific">hydrothermal vent metagenome</name>
    <dbReference type="NCBI Taxonomy" id="652676"/>
    <lineage>
        <taxon>unclassified sequences</taxon>
        <taxon>metagenomes</taxon>
        <taxon>ecological metagenomes</taxon>
    </lineage>
</organism>
<keyword evidence="1" id="KW-0808">Transferase</keyword>
<gene>
    <name evidence="1" type="ORF">MNB_SUP05-4-762</name>
</gene>
<dbReference type="GO" id="GO:0016779">
    <property type="term" value="F:nucleotidyltransferase activity"/>
    <property type="evidence" value="ECO:0007669"/>
    <property type="project" value="UniProtKB-KW"/>
</dbReference>
<accession>A0A1W1DB20</accession>